<evidence type="ECO:0000256" key="3">
    <source>
        <dbReference type="ARBA" id="ARBA00022777"/>
    </source>
</evidence>
<dbReference type="KEGG" id="tet:TTHERM_00202800"/>
<dbReference type="Proteomes" id="UP000009168">
    <property type="component" value="Unassembled WGS sequence"/>
</dbReference>
<dbReference type="eggNOG" id="KOG0583">
    <property type="taxonomic scope" value="Eukaryota"/>
</dbReference>
<evidence type="ECO:0000256" key="5">
    <source>
        <dbReference type="SAM" id="MobiDB-lite"/>
    </source>
</evidence>
<evidence type="ECO:0000256" key="1">
    <source>
        <dbReference type="ARBA" id="ARBA00022679"/>
    </source>
</evidence>
<dbReference type="GO" id="GO:0005776">
    <property type="term" value="C:autophagosome"/>
    <property type="evidence" value="ECO:0007669"/>
    <property type="project" value="TreeGrafter"/>
</dbReference>
<feature type="region of interest" description="Disordered" evidence="5">
    <location>
        <begin position="331"/>
        <end position="350"/>
    </location>
</feature>
<evidence type="ECO:0000256" key="4">
    <source>
        <dbReference type="ARBA" id="ARBA00022840"/>
    </source>
</evidence>
<sequence length="541" mass="64234">MQEINTSKRKLIAEGYSGKIYLTHINSDNGKKMKAIIKKFNLKCQKHYQIEKDIFQEINPHILFPQVYFTDDQQYEICMEYCKGGTLFDLLIKCGRFEEELAFRYFKQILEALRHLKKHSICHRDIKLENILILRDDRRYLKIVDLSFCAKILKAETKQDRRCFHDNVGTEGYQCPEMLLDQPYSGYEADMFSLGVLLFEMIHGKPPFFCASKKSCEFYTLFCDNRKQYWELFESLAPNKSPELIQLLEQLLEFNPDKRIAMGKVFKQQWFINMSKKQKNDDKYKLDETQIDFGKYKQLSSVYNKSNFLTFLSRVFQNNTLNDSLLKIKAQQKQESNQKSNNKIEGNNNHIDQVFNNQNQQNNLYRENRYETTQINHDLQYQGLNQTFNTLQNKHFLRHQGQNNFMAQNPTNNQESLKTNSLSPDKFHNVKQNLIGNILKTKVLYYEEEQKSDSDDQDNNKYQQERLNTDQGEQRAQNIFQLIRQNCKDDIFLRMSYIQIFSKPVDIQQIKKKYTKTPSIPSYLGRILMNNNFAEIAGFKL</sequence>
<protein>
    <submittedName>
        <fullName evidence="7">Serine/Threonine kinase domain protein</fullName>
    </submittedName>
</protein>
<dbReference type="AlphaFoldDB" id="Q22NG5"/>
<dbReference type="GO" id="GO:0004674">
    <property type="term" value="F:protein serine/threonine kinase activity"/>
    <property type="evidence" value="ECO:0007669"/>
    <property type="project" value="InterPro"/>
</dbReference>
<dbReference type="RefSeq" id="XP_001007065.1">
    <property type="nucleotide sequence ID" value="XM_001007065.3"/>
</dbReference>
<dbReference type="InParanoid" id="Q22NG5"/>
<dbReference type="PROSITE" id="PS00108">
    <property type="entry name" value="PROTEIN_KINASE_ST"/>
    <property type="match status" value="1"/>
</dbReference>
<dbReference type="GO" id="GO:0005524">
    <property type="term" value="F:ATP binding"/>
    <property type="evidence" value="ECO:0007669"/>
    <property type="project" value="UniProtKB-KW"/>
</dbReference>
<dbReference type="OrthoDB" id="504170at2759"/>
<name>Q22NG5_TETTS</name>
<dbReference type="GO" id="GO:0010506">
    <property type="term" value="P:regulation of autophagy"/>
    <property type="evidence" value="ECO:0007669"/>
    <property type="project" value="InterPro"/>
</dbReference>
<feature type="domain" description="Protein kinase" evidence="6">
    <location>
        <begin position="6"/>
        <end position="271"/>
    </location>
</feature>
<dbReference type="GO" id="GO:0000045">
    <property type="term" value="P:autophagosome assembly"/>
    <property type="evidence" value="ECO:0007669"/>
    <property type="project" value="TreeGrafter"/>
</dbReference>
<dbReference type="InterPro" id="IPR008271">
    <property type="entry name" value="Ser/Thr_kinase_AS"/>
</dbReference>
<evidence type="ECO:0000313" key="8">
    <source>
        <dbReference type="Proteomes" id="UP000009168"/>
    </source>
</evidence>
<gene>
    <name evidence="7" type="ORF">TTHERM_00202800</name>
</gene>
<dbReference type="GeneID" id="7823563"/>
<dbReference type="EMBL" id="GG662857">
    <property type="protein sequence ID" value="EAR86820.1"/>
    <property type="molecule type" value="Genomic_DNA"/>
</dbReference>
<dbReference type="GO" id="GO:0000407">
    <property type="term" value="C:phagophore assembly site"/>
    <property type="evidence" value="ECO:0007669"/>
    <property type="project" value="TreeGrafter"/>
</dbReference>
<evidence type="ECO:0000259" key="6">
    <source>
        <dbReference type="PROSITE" id="PS50011"/>
    </source>
</evidence>
<evidence type="ECO:0000313" key="7">
    <source>
        <dbReference type="EMBL" id="EAR86820.1"/>
    </source>
</evidence>
<feature type="compositionally biased region" description="Low complexity" evidence="5">
    <location>
        <begin position="331"/>
        <end position="343"/>
    </location>
</feature>
<dbReference type="InterPro" id="IPR045269">
    <property type="entry name" value="Atg1-like"/>
</dbReference>
<dbReference type="SUPFAM" id="SSF56112">
    <property type="entry name" value="Protein kinase-like (PK-like)"/>
    <property type="match status" value="1"/>
</dbReference>
<dbReference type="GO" id="GO:0005829">
    <property type="term" value="C:cytosol"/>
    <property type="evidence" value="ECO:0007669"/>
    <property type="project" value="TreeGrafter"/>
</dbReference>
<keyword evidence="2" id="KW-0547">Nucleotide-binding</keyword>
<organism evidence="7 8">
    <name type="scientific">Tetrahymena thermophila (strain SB210)</name>
    <dbReference type="NCBI Taxonomy" id="312017"/>
    <lineage>
        <taxon>Eukaryota</taxon>
        <taxon>Sar</taxon>
        <taxon>Alveolata</taxon>
        <taxon>Ciliophora</taxon>
        <taxon>Intramacronucleata</taxon>
        <taxon>Oligohymenophorea</taxon>
        <taxon>Hymenostomatida</taxon>
        <taxon>Tetrahymenina</taxon>
        <taxon>Tetrahymenidae</taxon>
        <taxon>Tetrahymena</taxon>
    </lineage>
</organism>
<dbReference type="STRING" id="312017.Q22NG5"/>
<dbReference type="HOGENOM" id="CLU_503926_0_0_1"/>
<dbReference type="SMART" id="SM00220">
    <property type="entry name" value="S_TKc"/>
    <property type="match status" value="1"/>
</dbReference>
<proteinExistence type="predicted"/>
<keyword evidence="1" id="KW-0808">Transferase</keyword>
<dbReference type="CDD" id="cd00180">
    <property type="entry name" value="PKc"/>
    <property type="match status" value="1"/>
</dbReference>
<keyword evidence="4" id="KW-0067">ATP-binding</keyword>
<keyword evidence="8" id="KW-1185">Reference proteome</keyword>
<dbReference type="PANTHER" id="PTHR24348:SF22">
    <property type="entry name" value="NON-SPECIFIC SERINE_THREONINE PROTEIN KINASE"/>
    <property type="match status" value="1"/>
</dbReference>
<dbReference type="Pfam" id="PF00069">
    <property type="entry name" value="Pkinase"/>
    <property type="match status" value="1"/>
</dbReference>
<dbReference type="PROSITE" id="PS50011">
    <property type="entry name" value="PROTEIN_KINASE_DOM"/>
    <property type="match status" value="1"/>
</dbReference>
<dbReference type="Gene3D" id="1.10.510.10">
    <property type="entry name" value="Transferase(Phosphotransferase) domain 1"/>
    <property type="match status" value="1"/>
</dbReference>
<reference evidence="8" key="1">
    <citation type="journal article" date="2006" name="PLoS Biol.">
        <title>Macronuclear genome sequence of the ciliate Tetrahymena thermophila, a model eukaryote.</title>
        <authorList>
            <person name="Eisen J.A."/>
            <person name="Coyne R.S."/>
            <person name="Wu M."/>
            <person name="Wu D."/>
            <person name="Thiagarajan M."/>
            <person name="Wortman J.R."/>
            <person name="Badger J.H."/>
            <person name="Ren Q."/>
            <person name="Amedeo P."/>
            <person name="Jones K.M."/>
            <person name="Tallon L.J."/>
            <person name="Delcher A.L."/>
            <person name="Salzberg S.L."/>
            <person name="Silva J.C."/>
            <person name="Haas B.J."/>
            <person name="Majoros W.H."/>
            <person name="Farzad M."/>
            <person name="Carlton J.M."/>
            <person name="Smith R.K. Jr."/>
            <person name="Garg J."/>
            <person name="Pearlman R.E."/>
            <person name="Karrer K.M."/>
            <person name="Sun L."/>
            <person name="Manning G."/>
            <person name="Elde N.C."/>
            <person name="Turkewitz A.P."/>
            <person name="Asai D.J."/>
            <person name="Wilkes D.E."/>
            <person name="Wang Y."/>
            <person name="Cai H."/>
            <person name="Collins K."/>
            <person name="Stewart B.A."/>
            <person name="Lee S.R."/>
            <person name="Wilamowska K."/>
            <person name="Weinberg Z."/>
            <person name="Ruzzo W.L."/>
            <person name="Wloga D."/>
            <person name="Gaertig J."/>
            <person name="Frankel J."/>
            <person name="Tsao C.-C."/>
            <person name="Gorovsky M.A."/>
            <person name="Keeling P.J."/>
            <person name="Waller R.F."/>
            <person name="Patron N.J."/>
            <person name="Cherry J.M."/>
            <person name="Stover N.A."/>
            <person name="Krieger C.J."/>
            <person name="del Toro C."/>
            <person name="Ryder H.F."/>
            <person name="Williamson S.C."/>
            <person name="Barbeau R.A."/>
            <person name="Hamilton E.P."/>
            <person name="Orias E."/>
        </authorList>
    </citation>
    <scope>NUCLEOTIDE SEQUENCE [LARGE SCALE GENOMIC DNA]</scope>
    <source>
        <strain evidence="8">SB210</strain>
    </source>
</reference>
<feature type="region of interest" description="Disordered" evidence="5">
    <location>
        <begin position="404"/>
        <end position="423"/>
    </location>
</feature>
<accession>Q22NG5</accession>
<dbReference type="InterPro" id="IPR000719">
    <property type="entry name" value="Prot_kinase_dom"/>
</dbReference>
<keyword evidence="3 7" id="KW-0418">Kinase</keyword>
<dbReference type="GO" id="GO:0016020">
    <property type="term" value="C:membrane"/>
    <property type="evidence" value="ECO:0007669"/>
    <property type="project" value="TreeGrafter"/>
</dbReference>
<dbReference type="PANTHER" id="PTHR24348">
    <property type="entry name" value="SERINE/THREONINE-PROTEIN KINASE UNC-51-RELATED"/>
    <property type="match status" value="1"/>
</dbReference>
<dbReference type="InterPro" id="IPR011009">
    <property type="entry name" value="Kinase-like_dom_sf"/>
</dbReference>
<evidence type="ECO:0000256" key="2">
    <source>
        <dbReference type="ARBA" id="ARBA00022741"/>
    </source>
</evidence>